<dbReference type="Gene3D" id="2.60.40.10">
    <property type="entry name" value="Immunoglobulins"/>
    <property type="match status" value="2"/>
</dbReference>
<keyword evidence="10" id="KW-1185">Reference proteome</keyword>
<dbReference type="PANTHER" id="PTHR10809:SF6">
    <property type="entry name" value="AT11025P-RELATED"/>
    <property type="match status" value="1"/>
</dbReference>
<gene>
    <name evidence="9" type="primary">Aste57867_23655</name>
    <name evidence="8" type="ORF">As57867_023583</name>
    <name evidence="9" type="ORF">ASTE57867_23655</name>
</gene>
<evidence type="ECO:0000259" key="7">
    <source>
        <dbReference type="PROSITE" id="PS50202"/>
    </source>
</evidence>
<feature type="compositionally biased region" description="Pro residues" evidence="6">
    <location>
        <begin position="1005"/>
        <end position="1014"/>
    </location>
</feature>
<dbReference type="GO" id="GO:0005789">
    <property type="term" value="C:endoplasmic reticulum membrane"/>
    <property type="evidence" value="ECO:0007669"/>
    <property type="project" value="InterPro"/>
</dbReference>
<comment type="similarity">
    <text evidence="2">Belongs to the VAMP-associated protein (VAP) (TC 9.B.17) family.</text>
</comment>
<feature type="region of interest" description="Disordered" evidence="6">
    <location>
        <begin position="904"/>
        <end position="1047"/>
    </location>
</feature>
<dbReference type="PROSITE" id="PS50202">
    <property type="entry name" value="MSP"/>
    <property type="match status" value="2"/>
</dbReference>
<evidence type="ECO:0000256" key="2">
    <source>
        <dbReference type="ARBA" id="ARBA00008932"/>
    </source>
</evidence>
<evidence type="ECO:0000256" key="1">
    <source>
        <dbReference type="ARBA" id="ARBA00004211"/>
    </source>
</evidence>
<comment type="subcellular location">
    <subcellularLocation>
        <location evidence="1">Membrane</location>
        <topology evidence="1">Single-pass type IV membrane protein</topology>
    </subcellularLocation>
</comment>
<feature type="compositionally biased region" description="Polar residues" evidence="6">
    <location>
        <begin position="242"/>
        <end position="256"/>
    </location>
</feature>
<reference evidence="8" key="2">
    <citation type="submission" date="2019-06" db="EMBL/GenBank/DDBJ databases">
        <title>Genomics analysis of Aphanomyces spp. identifies a new class of oomycete effector associated with host adaptation.</title>
        <authorList>
            <person name="Gaulin E."/>
        </authorList>
    </citation>
    <scope>NUCLEOTIDE SEQUENCE</scope>
    <source>
        <strain evidence="8">CBS 578.67</strain>
    </source>
</reference>
<sequence>MRDVDWWNGDSQNSTPAILGALWHFRGETTRHIMTPRESSGAAAAAVPSPSSRRSSQAMDEISFDIHAPSNSSLAYEPADLLSFALHPAAPTKAFQLLTVANLHPTETTLFSVKTLKPERYFIKPSKCILGPRERTVVRIELRQALYDEVLVHFTMDHKLVTDRLLVQSGYNANPINDMIFQNVFRFKHEMKSKEKDAAWAAAWKTLPSTQIHSKNLIMRFEAAANFHDQPTPLPTHMPRGLTSQPSSTSVFSIDPQSDVGPLATRSTTQHQRTYSIEEAPMDLPVNMQMMQAPLPKTPSRDLVRKTSSSKREKSSSSSSGLTLAVSPSTEALVFAVSARQDTSLATIQIDNLATTQRVCYTVRIESKFRCKALPQRVGWIDASSAATIQLELAMSLHKELVHQLQAGASIEPYKVRVQVMDLDAGKHETIAALPADAAVQFIKELWHNPPKRMFVQKYVVGFVLDESTIVDDDAVDNADDENAERTSDTSECASFATAFTRAPPMRPIMTPLEHLQYQRSLNQHLLPRATIEEFRPTLFDDKEQPLVEPEPTEKAIDVEEAKPVQRKTVVFVTNDNDANDDDVDAFEMDDDDDDDAELDFTNVVDTSLHHAPVAPTVQESPVVPDVKQVVTVPHAPVAQPTLVEAQSPISTPVAAIAVTAAVSSPLPTAPVVILASPADVAPVVVAVTAPVVAAVPATTSATPVTTTPVAVVAPLVPTLPPPVVESAKEEPVPGKPLVAAAFAPASPSLVIAPLQTAATGTPPSTPPPLSYLMNMIESPPPMALNPDAGTPPGSAPASPVRESTQVTWHDDDKDDDDDEYAARPNEDQEIVDDESDEFVHDDDDDYIHDINELEDVEDNIADYYAACPVEHDPPMSMGDAPVAPFGRPSLGLAPITESGESCLTTTPNATFIDHRHPTHDDSLGASNLPTVQETDFDFGRRRSSQPLSPQAHVSIDRRRSSGSSMDPPQQDVGLTDRRHSSDATQQQPSQPHDWDRRRGSSGAMPPPPSTPPPLDDDQYNRWADDDDDDDRVDSAGVMPSTPPAVADALDRRRSSGDLLSPQTQPKASGGFSSLLSFPTAHAAAPLYEDGATTHRPSAAVQAAAARVSKAPPRFSLLKAFERNVGASSAPPPAGLVTMTPQTILYHMDVGSRPDGKVTLHNHTPALVAYKIKSAQPQRYKVKPSAGVLEPLGHCVVEIALHQLAYDQLMCLSKLELDEIRDCLLVETVKVTNGRNATALRAAKSSGSAADLATMLKAAFADVDKKHVNASRLFCEFSFDDSDYQSFTSSYSNVAPPTPPSAQPQRTSALAEPKTPPSTKARSGFGFGFKRSTSNKVLRNEF</sequence>
<feature type="domain" description="MSP" evidence="7">
    <location>
        <begin position="1136"/>
        <end position="1278"/>
    </location>
</feature>
<organism evidence="9 10">
    <name type="scientific">Aphanomyces stellatus</name>
    <dbReference type="NCBI Taxonomy" id="120398"/>
    <lineage>
        <taxon>Eukaryota</taxon>
        <taxon>Sar</taxon>
        <taxon>Stramenopiles</taxon>
        <taxon>Oomycota</taxon>
        <taxon>Saprolegniomycetes</taxon>
        <taxon>Saprolegniales</taxon>
        <taxon>Verrucalvaceae</taxon>
        <taxon>Aphanomyces</taxon>
    </lineage>
</organism>
<keyword evidence="5" id="KW-0472">Membrane</keyword>
<dbReference type="InterPro" id="IPR008962">
    <property type="entry name" value="PapD-like_sf"/>
</dbReference>
<feature type="region of interest" description="Disordered" evidence="6">
    <location>
        <begin position="1290"/>
        <end position="1342"/>
    </location>
</feature>
<proteinExistence type="inferred from homology"/>
<feature type="compositionally biased region" description="Basic and acidic residues" evidence="6">
    <location>
        <begin position="299"/>
        <end position="315"/>
    </location>
</feature>
<evidence type="ECO:0000313" key="10">
    <source>
        <dbReference type="Proteomes" id="UP000332933"/>
    </source>
</evidence>
<dbReference type="InterPro" id="IPR013783">
    <property type="entry name" value="Ig-like_fold"/>
</dbReference>
<reference evidence="9 10" key="1">
    <citation type="submission" date="2019-03" db="EMBL/GenBank/DDBJ databases">
        <authorList>
            <person name="Gaulin E."/>
            <person name="Dumas B."/>
        </authorList>
    </citation>
    <scope>NUCLEOTIDE SEQUENCE [LARGE SCALE GENOMIC DNA]</scope>
    <source>
        <strain evidence="9">CBS 568.67</strain>
    </source>
</reference>
<dbReference type="EMBL" id="CAADRA010007318">
    <property type="protein sequence ID" value="VFU00300.1"/>
    <property type="molecule type" value="Genomic_DNA"/>
</dbReference>
<dbReference type="SUPFAM" id="SSF49354">
    <property type="entry name" value="PapD-like"/>
    <property type="match status" value="2"/>
</dbReference>
<dbReference type="GO" id="GO:0061817">
    <property type="term" value="P:endoplasmic reticulum-plasma membrane tethering"/>
    <property type="evidence" value="ECO:0007669"/>
    <property type="project" value="TreeGrafter"/>
</dbReference>
<protein>
    <submittedName>
        <fullName evidence="9">Aste57867_23655 protein</fullName>
    </submittedName>
</protein>
<evidence type="ECO:0000313" key="8">
    <source>
        <dbReference type="EMBL" id="KAF0684342.1"/>
    </source>
</evidence>
<feature type="region of interest" description="Disordered" evidence="6">
    <location>
        <begin position="757"/>
        <end position="836"/>
    </location>
</feature>
<evidence type="ECO:0000256" key="5">
    <source>
        <dbReference type="ARBA" id="ARBA00023136"/>
    </source>
</evidence>
<evidence type="ECO:0000256" key="6">
    <source>
        <dbReference type="SAM" id="MobiDB-lite"/>
    </source>
</evidence>
<name>A0A485LP36_9STRA</name>
<dbReference type="EMBL" id="VJMH01007292">
    <property type="protein sequence ID" value="KAF0684342.1"/>
    <property type="molecule type" value="Genomic_DNA"/>
</dbReference>
<keyword evidence="3" id="KW-0812">Transmembrane</keyword>
<dbReference type="InterPro" id="IPR000535">
    <property type="entry name" value="MSP_dom"/>
</dbReference>
<feature type="compositionally biased region" description="Polar residues" evidence="6">
    <location>
        <begin position="925"/>
        <end position="934"/>
    </location>
</feature>
<evidence type="ECO:0000256" key="3">
    <source>
        <dbReference type="ARBA" id="ARBA00022692"/>
    </source>
</evidence>
<dbReference type="Pfam" id="PF00635">
    <property type="entry name" value="Motile_Sperm"/>
    <property type="match status" value="1"/>
</dbReference>
<feature type="domain" description="MSP" evidence="7">
    <location>
        <begin position="73"/>
        <end position="222"/>
    </location>
</feature>
<dbReference type="GO" id="GO:0090158">
    <property type="term" value="P:endoplasmic reticulum membrane organization"/>
    <property type="evidence" value="ECO:0007669"/>
    <property type="project" value="TreeGrafter"/>
</dbReference>
<feature type="compositionally biased region" description="Basic and acidic residues" evidence="6">
    <location>
        <begin position="913"/>
        <end position="923"/>
    </location>
</feature>
<dbReference type="InterPro" id="IPR016763">
    <property type="entry name" value="VAP"/>
</dbReference>
<feature type="region of interest" description="Disordered" evidence="6">
    <location>
        <begin position="232"/>
        <end position="323"/>
    </location>
</feature>
<dbReference type="OrthoDB" id="75724at2759"/>
<keyword evidence="4" id="KW-1133">Transmembrane helix</keyword>
<feature type="compositionally biased region" description="Polar residues" evidence="6">
    <location>
        <begin position="1331"/>
        <end position="1342"/>
    </location>
</feature>
<feature type="compositionally biased region" description="Polar residues" evidence="6">
    <location>
        <begin position="265"/>
        <end position="275"/>
    </location>
</feature>
<evidence type="ECO:0000256" key="4">
    <source>
        <dbReference type="ARBA" id="ARBA00022989"/>
    </source>
</evidence>
<dbReference type="Proteomes" id="UP000332933">
    <property type="component" value="Unassembled WGS sequence"/>
</dbReference>
<dbReference type="PANTHER" id="PTHR10809">
    <property type="entry name" value="VESICLE-ASSOCIATED MEMBRANE PROTEIN-ASSOCIATED PROTEIN"/>
    <property type="match status" value="1"/>
</dbReference>
<dbReference type="GO" id="GO:0005886">
    <property type="term" value="C:plasma membrane"/>
    <property type="evidence" value="ECO:0007669"/>
    <property type="project" value="TreeGrafter"/>
</dbReference>
<feature type="compositionally biased region" description="Low complexity" evidence="6">
    <location>
        <begin position="787"/>
        <end position="800"/>
    </location>
</feature>
<evidence type="ECO:0000313" key="9">
    <source>
        <dbReference type="EMBL" id="VFU00300.1"/>
    </source>
</evidence>
<accession>A0A485LP36</accession>